<evidence type="ECO:0000256" key="2">
    <source>
        <dbReference type="ARBA" id="ARBA00022448"/>
    </source>
</evidence>
<dbReference type="Pfam" id="PF01061">
    <property type="entry name" value="ABC2_membrane"/>
    <property type="match status" value="1"/>
</dbReference>
<dbReference type="GO" id="GO:0016020">
    <property type="term" value="C:membrane"/>
    <property type="evidence" value="ECO:0007669"/>
    <property type="project" value="UniProtKB-SubCell"/>
</dbReference>
<keyword evidence="2" id="KW-0813">Transport</keyword>
<dbReference type="AlphaFoldDB" id="A0A9P7VIF4"/>
<gene>
    <name evidence="8" type="ORF">BT62DRAFT_580539</name>
</gene>
<accession>A0A9P7VIF4</accession>
<feature type="transmembrane region" description="Helical" evidence="6">
    <location>
        <begin position="63"/>
        <end position="81"/>
    </location>
</feature>
<dbReference type="InterPro" id="IPR013525">
    <property type="entry name" value="ABC2_TM"/>
</dbReference>
<evidence type="ECO:0000313" key="8">
    <source>
        <dbReference type="EMBL" id="KAG7440534.1"/>
    </source>
</evidence>
<dbReference type="RefSeq" id="XP_043034034.1">
    <property type="nucleotide sequence ID" value="XM_043181491.1"/>
</dbReference>
<keyword evidence="9" id="KW-1185">Reference proteome</keyword>
<dbReference type="PANTHER" id="PTHR48041:SF119">
    <property type="entry name" value="ROA1P"/>
    <property type="match status" value="1"/>
</dbReference>
<dbReference type="OrthoDB" id="66620at2759"/>
<dbReference type="PANTHER" id="PTHR48041">
    <property type="entry name" value="ABC TRANSPORTER G FAMILY MEMBER 28"/>
    <property type="match status" value="1"/>
</dbReference>
<keyword evidence="5 6" id="KW-0472">Membrane</keyword>
<evidence type="ECO:0000259" key="7">
    <source>
        <dbReference type="Pfam" id="PF01061"/>
    </source>
</evidence>
<dbReference type="Proteomes" id="UP000812287">
    <property type="component" value="Unassembled WGS sequence"/>
</dbReference>
<feature type="transmembrane region" description="Helical" evidence="6">
    <location>
        <begin position="201"/>
        <end position="223"/>
    </location>
</feature>
<feature type="domain" description="ABC-2 type transporter transmembrane" evidence="7">
    <location>
        <begin position="42"/>
        <end position="240"/>
    </location>
</feature>
<dbReference type="GO" id="GO:0140359">
    <property type="term" value="F:ABC-type transporter activity"/>
    <property type="evidence" value="ECO:0007669"/>
    <property type="project" value="InterPro"/>
</dbReference>
<sequence>MLIAAWRQESMVRFPDIKLDILSGFLPQTHTRGPQPPLLRIIFTLVSRTLKTNFRDPLGMSTSWIEAVLMGLVVGLIFLHLPNSTAGIRSRQAALYIPIGLQGYLVSMYEICRLTSTDLPIFDREHGEGVVRALPWVVSYRIAHTLLEDTTGPLIYSVISYYLIGFAPSASRFFYYYAIALLVHHASVMSGGLLASMSRDFAVATLISNLAFTLHMFVSGFFLQADSIPVYFRWLKQISHLVG</sequence>
<evidence type="ECO:0000256" key="3">
    <source>
        <dbReference type="ARBA" id="ARBA00022692"/>
    </source>
</evidence>
<dbReference type="EMBL" id="MU250570">
    <property type="protein sequence ID" value="KAG7440534.1"/>
    <property type="molecule type" value="Genomic_DNA"/>
</dbReference>
<proteinExistence type="predicted"/>
<comment type="subcellular location">
    <subcellularLocation>
        <location evidence="1">Membrane</location>
        <topology evidence="1">Multi-pass membrane protein</topology>
    </subcellularLocation>
</comment>
<organism evidence="8 9">
    <name type="scientific">Guyanagaster necrorhizus</name>
    <dbReference type="NCBI Taxonomy" id="856835"/>
    <lineage>
        <taxon>Eukaryota</taxon>
        <taxon>Fungi</taxon>
        <taxon>Dikarya</taxon>
        <taxon>Basidiomycota</taxon>
        <taxon>Agaricomycotina</taxon>
        <taxon>Agaricomycetes</taxon>
        <taxon>Agaricomycetidae</taxon>
        <taxon>Agaricales</taxon>
        <taxon>Marasmiineae</taxon>
        <taxon>Physalacriaceae</taxon>
        <taxon>Guyanagaster</taxon>
    </lineage>
</organism>
<keyword evidence="4 6" id="KW-1133">Transmembrane helix</keyword>
<evidence type="ECO:0000256" key="1">
    <source>
        <dbReference type="ARBA" id="ARBA00004141"/>
    </source>
</evidence>
<dbReference type="GeneID" id="66103787"/>
<evidence type="ECO:0000313" key="9">
    <source>
        <dbReference type="Proteomes" id="UP000812287"/>
    </source>
</evidence>
<evidence type="ECO:0000256" key="6">
    <source>
        <dbReference type="SAM" id="Phobius"/>
    </source>
</evidence>
<evidence type="ECO:0000256" key="4">
    <source>
        <dbReference type="ARBA" id="ARBA00022989"/>
    </source>
</evidence>
<protein>
    <submittedName>
        <fullName evidence="8">ABC-2 type transporter</fullName>
    </submittedName>
</protein>
<reference evidence="8" key="1">
    <citation type="submission" date="2020-11" db="EMBL/GenBank/DDBJ databases">
        <title>Adaptations for nitrogen fixation in a non-lichenized fungal sporocarp promotes dispersal by wood-feeding termites.</title>
        <authorList>
            <consortium name="DOE Joint Genome Institute"/>
            <person name="Koch R.A."/>
            <person name="Yoon G."/>
            <person name="Arayal U."/>
            <person name="Lail K."/>
            <person name="Amirebrahimi M."/>
            <person name="Labutti K."/>
            <person name="Lipzen A."/>
            <person name="Riley R."/>
            <person name="Barry K."/>
            <person name="Henrissat B."/>
            <person name="Grigoriev I.V."/>
            <person name="Herr J.R."/>
            <person name="Aime M.C."/>
        </authorList>
    </citation>
    <scope>NUCLEOTIDE SEQUENCE</scope>
    <source>
        <strain evidence="8">MCA 3950</strain>
    </source>
</reference>
<comment type="caution">
    <text evidence="8">The sequence shown here is derived from an EMBL/GenBank/DDBJ whole genome shotgun (WGS) entry which is preliminary data.</text>
</comment>
<dbReference type="InterPro" id="IPR050352">
    <property type="entry name" value="ABCG_transporters"/>
</dbReference>
<name>A0A9P7VIF4_9AGAR</name>
<evidence type="ECO:0000256" key="5">
    <source>
        <dbReference type="ARBA" id="ARBA00023136"/>
    </source>
</evidence>
<keyword evidence="3 6" id="KW-0812">Transmembrane</keyword>